<evidence type="ECO:0000313" key="1">
    <source>
        <dbReference type="EMBL" id="KAI3792336.1"/>
    </source>
</evidence>
<dbReference type="Proteomes" id="UP001055811">
    <property type="component" value="Linkage Group LG01"/>
</dbReference>
<keyword evidence="2" id="KW-1185">Reference proteome</keyword>
<dbReference type="EMBL" id="CM042009">
    <property type="protein sequence ID" value="KAI3792336.1"/>
    <property type="molecule type" value="Genomic_DNA"/>
</dbReference>
<proteinExistence type="predicted"/>
<reference evidence="1 2" key="2">
    <citation type="journal article" date="2022" name="Mol. Ecol. Resour.">
        <title>The genomes of chicory, endive, great burdock and yacon provide insights into Asteraceae paleo-polyploidization history and plant inulin production.</title>
        <authorList>
            <person name="Fan W."/>
            <person name="Wang S."/>
            <person name="Wang H."/>
            <person name="Wang A."/>
            <person name="Jiang F."/>
            <person name="Liu H."/>
            <person name="Zhao H."/>
            <person name="Xu D."/>
            <person name="Zhang Y."/>
        </authorList>
    </citation>
    <scope>NUCLEOTIDE SEQUENCE [LARGE SCALE GENOMIC DNA]</scope>
    <source>
        <strain evidence="2">cv. Punajuju</strain>
        <tissue evidence="1">Leaves</tissue>
    </source>
</reference>
<comment type="caution">
    <text evidence="1">The sequence shown here is derived from an EMBL/GenBank/DDBJ whole genome shotgun (WGS) entry which is preliminary data.</text>
</comment>
<accession>A0ACB9HA02</accession>
<protein>
    <submittedName>
        <fullName evidence="1">Uncharacterized protein</fullName>
    </submittedName>
</protein>
<evidence type="ECO:0000313" key="2">
    <source>
        <dbReference type="Proteomes" id="UP001055811"/>
    </source>
</evidence>
<sequence>MVLCFFIRLGVSSQIAVGIWQLAWSPSALSFDCSADCKLHTYEPSFLSIIHPSILSHLKSIHASHFLLSPL</sequence>
<organism evidence="1 2">
    <name type="scientific">Cichorium intybus</name>
    <name type="common">Chicory</name>
    <dbReference type="NCBI Taxonomy" id="13427"/>
    <lineage>
        <taxon>Eukaryota</taxon>
        <taxon>Viridiplantae</taxon>
        <taxon>Streptophyta</taxon>
        <taxon>Embryophyta</taxon>
        <taxon>Tracheophyta</taxon>
        <taxon>Spermatophyta</taxon>
        <taxon>Magnoliopsida</taxon>
        <taxon>eudicotyledons</taxon>
        <taxon>Gunneridae</taxon>
        <taxon>Pentapetalae</taxon>
        <taxon>asterids</taxon>
        <taxon>campanulids</taxon>
        <taxon>Asterales</taxon>
        <taxon>Asteraceae</taxon>
        <taxon>Cichorioideae</taxon>
        <taxon>Cichorieae</taxon>
        <taxon>Cichoriinae</taxon>
        <taxon>Cichorium</taxon>
    </lineage>
</organism>
<name>A0ACB9HA02_CICIN</name>
<gene>
    <name evidence="1" type="ORF">L2E82_06213</name>
</gene>
<reference evidence="2" key="1">
    <citation type="journal article" date="2022" name="Mol. Ecol. Resour.">
        <title>The genomes of chicory, endive, great burdock and yacon provide insights into Asteraceae palaeo-polyploidization history and plant inulin production.</title>
        <authorList>
            <person name="Fan W."/>
            <person name="Wang S."/>
            <person name="Wang H."/>
            <person name="Wang A."/>
            <person name="Jiang F."/>
            <person name="Liu H."/>
            <person name="Zhao H."/>
            <person name="Xu D."/>
            <person name="Zhang Y."/>
        </authorList>
    </citation>
    <scope>NUCLEOTIDE SEQUENCE [LARGE SCALE GENOMIC DNA]</scope>
    <source>
        <strain evidence="2">cv. Punajuju</strain>
    </source>
</reference>